<dbReference type="HOGENOM" id="CLU_509291_0_0_1"/>
<name>B3N147_DROAN</name>
<dbReference type="PANTHER" id="PTHR13428:SF12">
    <property type="entry name" value="INNER NUCLEAR MEMBRANE PROTEIN MAN1"/>
    <property type="match status" value="1"/>
</dbReference>
<proteinExistence type="predicted"/>
<accession>B3N147</accession>
<dbReference type="InterPro" id="IPR012677">
    <property type="entry name" value="Nucleotide-bd_a/b_plait_sf"/>
</dbReference>
<gene>
    <name evidence="2" type="primary">Dana\GF15998</name>
    <name evidence="2" type="synonym">dana_GLEANR_17094</name>
    <name evidence="2" type="ORF">GF15998</name>
</gene>
<dbReference type="InterPro" id="IPR052277">
    <property type="entry name" value="INM_ESCRT-Associated"/>
</dbReference>
<feature type="transmembrane region" description="Helical" evidence="1">
    <location>
        <begin position="266"/>
        <end position="286"/>
    </location>
</feature>
<organism evidence="2 3">
    <name type="scientific">Drosophila ananassae</name>
    <name type="common">Fruit fly</name>
    <dbReference type="NCBI Taxonomy" id="7217"/>
    <lineage>
        <taxon>Eukaryota</taxon>
        <taxon>Metazoa</taxon>
        <taxon>Ecdysozoa</taxon>
        <taxon>Arthropoda</taxon>
        <taxon>Hexapoda</taxon>
        <taxon>Insecta</taxon>
        <taxon>Pterygota</taxon>
        <taxon>Neoptera</taxon>
        <taxon>Endopterygota</taxon>
        <taxon>Diptera</taxon>
        <taxon>Brachycera</taxon>
        <taxon>Muscomorpha</taxon>
        <taxon>Ephydroidea</taxon>
        <taxon>Drosophilidae</taxon>
        <taxon>Drosophila</taxon>
        <taxon>Sophophora</taxon>
    </lineage>
</organism>
<evidence type="ECO:0008006" key="4">
    <source>
        <dbReference type="Google" id="ProtNLM"/>
    </source>
</evidence>
<evidence type="ECO:0000313" key="3">
    <source>
        <dbReference type="Proteomes" id="UP000007801"/>
    </source>
</evidence>
<dbReference type="PANTHER" id="PTHR13428">
    <property type="entry name" value="INNER NUCLEAR MEMBRANE PROTEIN MAN1 LEM DOMAIN CONTAINING PROTEIN"/>
    <property type="match status" value="1"/>
</dbReference>
<dbReference type="OrthoDB" id="10533368at2759"/>
<dbReference type="GO" id="GO:0030514">
    <property type="term" value="P:negative regulation of BMP signaling pathway"/>
    <property type="evidence" value="ECO:0007669"/>
    <property type="project" value="TreeGrafter"/>
</dbReference>
<sequence>MNGKARQMDITEELVNLTDTELYRLLIQNGISDFSIVDDSRNAMIFKLMRAWHFQQKRRIITQIQKAKDPNYSLESCVRDSFPDAELTDYDPEEEQISIPETVVNYIRNMDKSQWIVFTFFAFMALIVGAYVALICDTRVNLVGRLPTKYVLCNTPLRGNCIHPESIEDAEDIAKDIFEILQDQAINYYCSRGTTNLLVANDYEHISRYRNNENFKTSFLDAKYLMRMNGHWNIRMLDDLKLGVHFGLDHPVLPLSCMLRIQLKRFFVAMGVIAVVIICWFFVSIACEIHGKQKTLIQDTAGQLATDIFNEIVAEEKCPELDVGLLIAKLIPSMPTQLHDSVVIHTLDILERDKRVILRVYEQNRHYVHSISWNTNVMKTIWQRPVIRQMPSEPATSNCLKILNLLSGAERRTVNTKGYLVGLIHSKIGEPMQMYDLQIDWKTGEVFIRCSSKMDAGILHSHLHGWWYDRRILTVEYVTQDFYMTYFPEKYSSVHLQRGSVQEQHDT</sequence>
<dbReference type="EMBL" id="CH902650">
    <property type="protein sequence ID" value="EDV30082.2"/>
    <property type="molecule type" value="Genomic_DNA"/>
</dbReference>
<keyword evidence="1" id="KW-1133">Transmembrane helix</keyword>
<keyword evidence="1" id="KW-0812">Transmembrane</keyword>
<dbReference type="GO" id="GO:0006998">
    <property type="term" value="P:nuclear envelope organization"/>
    <property type="evidence" value="ECO:0007669"/>
    <property type="project" value="TreeGrafter"/>
</dbReference>
<dbReference type="AlphaFoldDB" id="B3N147"/>
<dbReference type="Proteomes" id="UP000007801">
    <property type="component" value="Unassembled WGS sequence"/>
</dbReference>
<protein>
    <recommendedName>
        <fullName evidence="4">LEM domain-containing protein</fullName>
    </recommendedName>
</protein>
<reference evidence="2 3" key="1">
    <citation type="journal article" date="2007" name="Nature">
        <title>Evolution of genes and genomes on the Drosophila phylogeny.</title>
        <authorList>
            <consortium name="Drosophila 12 Genomes Consortium"/>
            <person name="Clark A.G."/>
            <person name="Eisen M.B."/>
            <person name="Smith D.R."/>
            <person name="Bergman C.M."/>
            <person name="Oliver B."/>
            <person name="Markow T.A."/>
            <person name="Kaufman T.C."/>
            <person name="Kellis M."/>
            <person name="Gelbart W."/>
            <person name="Iyer V.N."/>
            <person name="Pollard D.A."/>
            <person name="Sackton T.B."/>
            <person name="Larracuente A.M."/>
            <person name="Singh N.D."/>
            <person name="Abad J.P."/>
            <person name="Abt D.N."/>
            <person name="Adryan B."/>
            <person name="Aguade M."/>
            <person name="Akashi H."/>
            <person name="Anderson W.W."/>
            <person name="Aquadro C.F."/>
            <person name="Ardell D.H."/>
            <person name="Arguello R."/>
            <person name="Artieri C.G."/>
            <person name="Barbash D.A."/>
            <person name="Barker D."/>
            <person name="Barsanti P."/>
            <person name="Batterham P."/>
            <person name="Batzoglou S."/>
            <person name="Begun D."/>
            <person name="Bhutkar A."/>
            <person name="Blanco E."/>
            <person name="Bosak S.A."/>
            <person name="Bradley R.K."/>
            <person name="Brand A.D."/>
            <person name="Brent M.R."/>
            <person name="Brooks A.N."/>
            <person name="Brown R.H."/>
            <person name="Butlin R.K."/>
            <person name="Caggese C."/>
            <person name="Calvi B.R."/>
            <person name="Bernardo de Carvalho A."/>
            <person name="Caspi A."/>
            <person name="Castrezana S."/>
            <person name="Celniker S.E."/>
            <person name="Chang J.L."/>
            <person name="Chapple C."/>
            <person name="Chatterji S."/>
            <person name="Chinwalla A."/>
            <person name="Civetta A."/>
            <person name="Clifton S.W."/>
            <person name="Comeron J.M."/>
            <person name="Costello J.C."/>
            <person name="Coyne J.A."/>
            <person name="Daub J."/>
            <person name="David R.G."/>
            <person name="Delcher A.L."/>
            <person name="Delehaunty K."/>
            <person name="Do C.B."/>
            <person name="Ebling H."/>
            <person name="Edwards K."/>
            <person name="Eickbush T."/>
            <person name="Evans J.D."/>
            <person name="Filipski A."/>
            <person name="Findeiss S."/>
            <person name="Freyhult E."/>
            <person name="Fulton L."/>
            <person name="Fulton R."/>
            <person name="Garcia A.C."/>
            <person name="Gardiner A."/>
            <person name="Garfield D.A."/>
            <person name="Garvin B.E."/>
            <person name="Gibson G."/>
            <person name="Gilbert D."/>
            <person name="Gnerre S."/>
            <person name="Godfrey J."/>
            <person name="Good R."/>
            <person name="Gotea V."/>
            <person name="Gravely B."/>
            <person name="Greenberg A.J."/>
            <person name="Griffiths-Jones S."/>
            <person name="Gross S."/>
            <person name="Guigo R."/>
            <person name="Gustafson E.A."/>
            <person name="Haerty W."/>
            <person name="Hahn M.W."/>
            <person name="Halligan D.L."/>
            <person name="Halpern A.L."/>
            <person name="Halter G.M."/>
            <person name="Han M.V."/>
            <person name="Heger A."/>
            <person name="Hillier L."/>
            <person name="Hinrichs A.S."/>
            <person name="Holmes I."/>
            <person name="Hoskins R.A."/>
            <person name="Hubisz M.J."/>
            <person name="Hultmark D."/>
            <person name="Huntley M.A."/>
            <person name="Jaffe D.B."/>
            <person name="Jagadeeshan S."/>
            <person name="Jeck W.R."/>
            <person name="Johnson J."/>
            <person name="Jones C.D."/>
            <person name="Jordan W.C."/>
            <person name="Karpen G.H."/>
            <person name="Kataoka E."/>
            <person name="Keightley P.D."/>
            <person name="Kheradpour P."/>
            <person name="Kirkness E.F."/>
            <person name="Koerich L.B."/>
            <person name="Kristiansen K."/>
            <person name="Kudrna D."/>
            <person name="Kulathinal R.J."/>
            <person name="Kumar S."/>
            <person name="Kwok R."/>
            <person name="Lander E."/>
            <person name="Langley C.H."/>
            <person name="Lapoint R."/>
            <person name="Lazzaro B.P."/>
            <person name="Lee S.J."/>
            <person name="Levesque L."/>
            <person name="Li R."/>
            <person name="Lin C.F."/>
            <person name="Lin M.F."/>
            <person name="Lindblad-Toh K."/>
            <person name="Llopart A."/>
            <person name="Long M."/>
            <person name="Low L."/>
            <person name="Lozovsky E."/>
            <person name="Lu J."/>
            <person name="Luo M."/>
            <person name="Machado C.A."/>
            <person name="Makalowski W."/>
            <person name="Marzo M."/>
            <person name="Matsuda M."/>
            <person name="Matzkin L."/>
            <person name="McAllister B."/>
            <person name="McBride C.S."/>
            <person name="McKernan B."/>
            <person name="McKernan K."/>
            <person name="Mendez-Lago M."/>
            <person name="Minx P."/>
            <person name="Mollenhauer M.U."/>
            <person name="Montooth K."/>
            <person name="Mount S.M."/>
            <person name="Mu X."/>
            <person name="Myers E."/>
            <person name="Negre B."/>
            <person name="Newfeld S."/>
            <person name="Nielsen R."/>
            <person name="Noor M.A."/>
            <person name="O'Grady P."/>
            <person name="Pachter L."/>
            <person name="Papaceit M."/>
            <person name="Parisi M.J."/>
            <person name="Parisi M."/>
            <person name="Parts L."/>
            <person name="Pedersen J.S."/>
            <person name="Pesole G."/>
            <person name="Phillippy A.M."/>
            <person name="Ponting C.P."/>
            <person name="Pop M."/>
            <person name="Porcelli D."/>
            <person name="Powell J.R."/>
            <person name="Prohaska S."/>
            <person name="Pruitt K."/>
            <person name="Puig M."/>
            <person name="Quesneville H."/>
            <person name="Ram K.R."/>
            <person name="Rand D."/>
            <person name="Rasmussen M.D."/>
            <person name="Reed L.K."/>
            <person name="Reenan R."/>
            <person name="Reily A."/>
            <person name="Remington K.A."/>
            <person name="Rieger T.T."/>
            <person name="Ritchie M.G."/>
            <person name="Robin C."/>
            <person name="Rogers Y.H."/>
            <person name="Rohde C."/>
            <person name="Rozas J."/>
            <person name="Rubenfield M.J."/>
            <person name="Ruiz A."/>
            <person name="Russo S."/>
            <person name="Salzberg S.L."/>
            <person name="Sanchez-Gracia A."/>
            <person name="Saranga D.J."/>
            <person name="Sato H."/>
            <person name="Schaeffer S.W."/>
            <person name="Schatz M.C."/>
            <person name="Schlenke T."/>
            <person name="Schwartz R."/>
            <person name="Segarra C."/>
            <person name="Singh R.S."/>
            <person name="Sirot L."/>
            <person name="Sirota M."/>
            <person name="Sisneros N.B."/>
            <person name="Smith C.D."/>
            <person name="Smith T.F."/>
            <person name="Spieth J."/>
            <person name="Stage D.E."/>
            <person name="Stark A."/>
            <person name="Stephan W."/>
            <person name="Strausberg R.L."/>
            <person name="Strempel S."/>
            <person name="Sturgill D."/>
            <person name="Sutton G."/>
            <person name="Sutton G.G."/>
            <person name="Tao W."/>
            <person name="Teichmann S."/>
            <person name="Tobari Y.N."/>
            <person name="Tomimura Y."/>
            <person name="Tsolas J.M."/>
            <person name="Valente V.L."/>
            <person name="Venter E."/>
            <person name="Venter J.C."/>
            <person name="Vicario S."/>
            <person name="Vieira F.G."/>
            <person name="Vilella A.J."/>
            <person name="Villasante A."/>
            <person name="Walenz B."/>
            <person name="Wang J."/>
            <person name="Wasserman M."/>
            <person name="Watts T."/>
            <person name="Wilson D."/>
            <person name="Wilson R.K."/>
            <person name="Wing R.A."/>
            <person name="Wolfner M.F."/>
            <person name="Wong A."/>
            <person name="Wong G.K."/>
            <person name="Wu C.I."/>
            <person name="Wu G."/>
            <person name="Yamamoto D."/>
            <person name="Yang H.P."/>
            <person name="Yang S.P."/>
            <person name="Yorke J.A."/>
            <person name="Yoshida K."/>
            <person name="Zdobnov E."/>
            <person name="Zhang P."/>
            <person name="Zhang Y."/>
            <person name="Zimin A.V."/>
            <person name="Baldwin J."/>
            <person name="Abdouelleil A."/>
            <person name="Abdulkadir J."/>
            <person name="Abebe A."/>
            <person name="Abera B."/>
            <person name="Abreu J."/>
            <person name="Acer S.C."/>
            <person name="Aftuck L."/>
            <person name="Alexander A."/>
            <person name="An P."/>
            <person name="Anderson E."/>
            <person name="Anderson S."/>
            <person name="Arachi H."/>
            <person name="Azer M."/>
            <person name="Bachantsang P."/>
            <person name="Barry A."/>
            <person name="Bayul T."/>
            <person name="Berlin A."/>
            <person name="Bessette D."/>
            <person name="Bloom T."/>
            <person name="Blye J."/>
            <person name="Boguslavskiy L."/>
            <person name="Bonnet C."/>
            <person name="Boukhgalter B."/>
            <person name="Bourzgui I."/>
            <person name="Brown A."/>
            <person name="Cahill P."/>
            <person name="Channer S."/>
            <person name="Cheshatsang Y."/>
            <person name="Chuda L."/>
            <person name="Citroen M."/>
            <person name="Collymore A."/>
            <person name="Cooke P."/>
            <person name="Costello M."/>
            <person name="D'Aco K."/>
            <person name="Daza R."/>
            <person name="De Haan G."/>
            <person name="DeGray S."/>
            <person name="DeMaso C."/>
            <person name="Dhargay N."/>
            <person name="Dooley K."/>
            <person name="Dooley E."/>
            <person name="Doricent M."/>
            <person name="Dorje P."/>
            <person name="Dorjee K."/>
            <person name="Dupes A."/>
            <person name="Elong R."/>
            <person name="Falk J."/>
            <person name="Farina A."/>
            <person name="Faro S."/>
            <person name="Ferguson D."/>
            <person name="Fisher S."/>
            <person name="Foley C.D."/>
            <person name="Franke A."/>
            <person name="Friedrich D."/>
            <person name="Gadbois L."/>
            <person name="Gearin G."/>
            <person name="Gearin C.R."/>
            <person name="Giannoukos G."/>
            <person name="Goode T."/>
            <person name="Graham J."/>
            <person name="Grandbois E."/>
            <person name="Grewal S."/>
            <person name="Gyaltsen K."/>
            <person name="Hafez N."/>
            <person name="Hagos B."/>
            <person name="Hall J."/>
            <person name="Henson C."/>
            <person name="Hollinger A."/>
            <person name="Honan T."/>
            <person name="Huard M.D."/>
            <person name="Hughes L."/>
            <person name="Hurhula B."/>
            <person name="Husby M.E."/>
            <person name="Kamat A."/>
            <person name="Kanga B."/>
            <person name="Kashin S."/>
            <person name="Khazanovich D."/>
            <person name="Kisner P."/>
            <person name="Lance K."/>
            <person name="Lara M."/>
            <person name="Lee W."/>
            <person name="Lennon N."/>
            <person name="Letendre F."/>
            <person name="LeVine R."/>
            <person name="Lipovsky A."/>
            <person name="Liu X."/>
            <person name="Liu J."/>
            <person name="Liu S."/>
            <person name="Lokyitsang T."/>
            <person name="Lokyitsang Y."/>
            <person name="Lubonja R."/>
            <person name="Lui A."/>
            <person name="MacDonald P."/>
            <person name="Magnisalis V."/>
            <person name="Maru K."/>
            <person name="Matthews C."/>
            <person name="McCusker W."/>
            <person name="McDonough S."/>
            <person name="Mehta T."/>
            <person name="Meldrim J."/>
            <person name="Meneus L."/>
            <person name="Mihai O."/>
            <person name="Mihalev A."/>
            <person name="Mihova T."/>
            <person name="Mittelman R."/>
            <person name="Mlenga V."/>
            <person name="Montmayeur A."/>
            <person name="Mulrain L."/>
            <person name="Navidi A."/>
            <person name="Naylor J."/>
            <person name="Negash T."/>
            <person name="Nguyen T."/>
            <person name="Nguyen N."/>
            <person name="Nicol R."/>
            <person name="Norbu C."/>
            <person name="Norbu N."/>
            <person name="Novod N."/>
            <person name="O'Neill B."/>
            <person name="Osman S."/>
            <person name="Markiewicz E."/>
            <person name="Oyono O.L."/>
            <person name="Patti C."/>
            <person name="Phunkhang P."/>
            <person name="Pierre F."/>
            <person name="Priest M."/>
            <person name="Raghuraman S."/>
            <person name="Rege F."/>
            <person name="Reyes R."/>
            <person name="Rise C."/>
            <person name="Rogov P."/>
            <person name="Ross K."/>
            <person name="Ryan E."/>
            <person name="Settipalli S."/>
            <person name="Shea T."/>
            <person name="Sherpa N."/>
            <person name="Shi L."/>
            <person name="Shih D."/>
            <person name="Sparrow T."/>
            <person name="Spaulding J."/>
            <person name="Stalker J."/>
            <person name="Stange-Thomann N."/>
            <person name="Stavropoulos S."/>
            <person name="Stone C."/>
            <person name="Strader C."/>
            <person name="Tesfaye S."/>
            <person name="Thomson T."/>
            <person name="Thoulutsang Y."/>
            <person name="Thoulutsang D."/>
            <person name="Topham K."/>
            <person name="Topping I."/>
            <person name="Tsamla T."/>
            <person name="Vassiliev H."/>
            <person name="Vo A."/>
            <person name="Wangchuk T."/>
            <person name="Wangdi T."/>
            <person name="Weiand M."/>
            <person name="Wilkinson J."/>
            <person name="Wilson A."/>
            <person name="Yadav S."/>
            <person name="Young G."/>
            <person name="Yu Q."/>
            <person name="Zembek L."/>
            <person name="Zhong D."/>
            <person name="Zimmer A."/>
            <person name="Zwirko Z."/>
            <person name="Jaffe D.B."/>
            <person name="Alvarez P."/>
            <person name="Brockman W."/>
            <person name="Butler J."/>
            <person name="Chin C."/>
            <person name="Gnerre S."/>
            <person name="Grabherr M."/>
            <person name="Kleber M."/>
            <person name="Mauceli E."/>
            <person name="MacCallum I."/>
        </authorList>
    </citation>
    <scope>NUCLEOTIDE SEQUENCE [LARGE SCALE GENOMIC DNA]</scope>
    <source>
        <strain evidence="3">Tucson 14024-0371.13</strain>
    </source>
</reference>
<feature type="transmembrane region" description="Helical" evidence="1">
    <location>
        <begin position="115"/>
        <end position="136"/>
    </location>
</feature>
<evidence type="ECO:0000256" key="1">
    <source>
        <dbReference type="SAM" id="Phobius"/>
    </source>
</evidence>
<keyword evidence="1" id="KW-0472">Membrane</keyword>
<dbReference type="eggNOG" id="KOG0147">
    <property type="taxonomic scope" value="Eukaryota"/>
</dbReference>
<dbReference type="Gene3D" id="3.30.70.330">
    <property type="match status" value="1"/>
</dbReference>
<evidence type="ECO:0000313" key="2">
    <source>
        <dbReference type="EMBL" id="EDV30082.2"/>
    </source>
</evidence>
<dbReference type="SMR" id="B3N147"/>
<dbReference type="InParanoid" id="B3N147"/>
<dbReference type="STRING" id="7217.B3N147"/>
<keyword evidence="3" id="KW-1185">Reference proteome</keyword>
<dbReference type="GO" id="GO:0031490">
    <property type="term" value="F:chromatin DNA binding"/>
    <property type="evidence" value="ECO:0007669"/>
    <property type="project" value="TreeGrafter"/>
</dbReference>